<dbReference type="Proteomes" id="UP000237105">
    <property type="component" value="Unassembled WGS sequence"/>
</dbReference>
<name>A0A2P5CG57_PARAD</name>
<evidence type="ECO:0000313" key="2">
    <source>
        <dbReference type="Proteomes" id="UP000237105"/>
    </source>
</evidence>
<protein>
    <submittedName>
        <fullName evidence="1">Uncharacterized protein</fullName>
    </submittedName>
</protein>
<proteinExistence type="predicted"/>
<sequence>MLHEGPTNNFKVLLHEICFYPPNNNAYCPNMPTNIEQNLEPVKMASHENDNFETTEIGGHDYSTKSFVTECGVASLKDISEFEIPVMEEEINDKVNKEQSMVLQVPTELIYVTKGLLLKV</sequence>
<organism evidence="1 2">
    <name type="scientific">Parasponia andersonii</name>
    <name type="common">Sponia andersonii</name>
    <dbReference type="NCBI Taxonomy" id="3476"/>
    <lineage>
        <taxon>Eukaryota</taxon>
        <taxon>Viridiplantae</taxon>
        <taxon>Streptophyta</taxon>
        <taxon>Embryophyta</taxon>
        <taxon>Tracheophyta</taxon>
        <taxon>Spermatophyta</taxon>
        <taxon>Magnoliopsida</taxon>
        <taxon>eudicotyledons</taxon>
        <taxon>Gunneridae</taxon>
        <taxon>Pentapetalae</taxon>
        <taxon>rosids</taxon>
        <taxon>fabids</taxon>
        <taxon>Rosales</taxon>
        <taxon>Cannabaceae</taxon>
        <taxon>Parasponia</taxon>
    </lineage>
</organism>
<gene>
    <name evidence="1" type="ORF">PanWU01x14_155410</name>
</gene>
<keyword evidence="2" id="KW-1185">Reference proteome</keyword>
<dbReference type="AlphaFoldDB" id="A0A2P5CG57"/>
<evidence type="ECO:0000313" key="1">
    <source>
        <dbReference type="EMBL" id="PON60027.1"/>
    </source>
</evidence>
<dbReference type="EMBL" id="JXTB01000134">
    <property type="protein sequence ID" value="PON60027.1"/>
    <property type="molecule type" value="Genomic_DNA"/>
</dbReference>
<comment type="caution">
    <text evidence="1">The sequence shown here is derived from an EMBL/GenBank/DDBJ whole genome shotgun (WGS) entry which is preliminary data.</text>
</comment>
<accession>A0A2P5CG57</accession>
<reference evidence="2" key="1">
    <citation type="submission" date="2016-06" db="EMBL/GenBank/DDBJ databases">
        <title>Parallel loss of symbiosis genes in relatives of nitrogen-fixing non-legume Parasponia.</title>
        <authorList>
            <person name="Van Velzen R."/>
            <person name="Holmer R."/>
            <person name="Bu F."/>
            <person name="Rutten L."/>
            <person name="Van Zeijl A."/>
            <person name="Liu W."/>
            <person name="Santuari L."/>
            <person name="Cao Q."/>
            <person name="Sharma T."/>
            <person name="Shen D."/>
            <person name="Roswanjaya Y."/>
            <person name="Wardhani T."/>
            <person name="Kalhor M.S."/>
            <person name="Jansen J."/>
            <person name="Van den Hoogen J."/>
            <person name="Gungor B."/>
            <person name="Hartog M."/>
            <person name="Hontelez J."/>
            <person name="Verver J."/>
            <person name="Yang W.-C."/>
            <person name="Schijlen E."/>
            <person name="Repin R."/>
            <person name="Schilthuizen M."/>
            <person name="Schranz E."/>
            <person name="Heidstra R."/>
            <person name="Miyata K."/>
            <person name="Fedorova E."/>
            <person name="Kohlen W."/>
            <person name="Bisseling T."/>
            <person name="Smit S."/>
            <person name="Geurts R."/>
        </authorList>
    </citation>
    <scope>NUCLEOTIDE SEQUENCE [LARGE SCALE GENOMIC DNA]</scope>
    <source>
        <strain evidence="2">cv. WU1-14</strain>
    </source>
</reference>